<keyword evidence="3" id="KW-1185">Reference proteome</keyword>
<sequence length="179" mass="19537">MRKILLLFVFLFSLFMTSQKTFSQQAIIGTKANYISSSSILEFPDNDTRGVVLPKVDSSVVVGAVEGTLIFDVLDKKVKYCTGNGMWEDLSINEGVVDTAMQDGLSEVSGARTLIGNDANISTEGVLVLDSTNQALVLPRVESPHLKMISPSSGTIVYDTKSNMICIFNGKEWAFWGNE</sequence>
<dbReference type="RefSeq" id="WP_155093375.1">
    <property type="nucleotide sequence ID" value="NZ_CP102754.1"/>
</dbReference>
<dbReference type="AlphaFoldDB" id="A0A6I3LTT3"/>
<keyword evidence="1" id="KW-0732">Signal</keyword>
<organism evidence="2 3">
    <name type="scientific">Myroides albus</name>
    <dbReference type="NCBI Taxonomy" id="2562892"/>
    <lineage>
        <taxon>Bacteria</taxon>
        <taxon>Pseudomonadati</taxon>
        <taxon>Bacteroidota</taxon>
        <taxon>Flavobacteriia</taxon>
        <taxon>Flavobacteriales</taxon>
        <taxon>Flavobacteriaceae</taxon>
        <taxon>Myroides</taxon>
    </lineage>
</organism>
<evidence type="ECO:0000313" key="3">
    <source>
        <dbReference type="Proteomes" id="UP000438760"/>
    </source>
</evidence>
<dbReference type="OrthoDB" id="705292at2"/>
<comment type="caution">
    <text evidence="2">The sequence shown here is derived from an EMBL/GenBank/DDBJ whole genome shotgun (WGS) entry which is preliminary data.</text>
</comment>
<feature type="chain" id="PRO_5026283322" evidence="1">
    <location>
        <begin position="19"/>
        <end position="179"/>
    </location>
</feature>
<feature type="signal peptide" evidence="1">
    <location>
        <begin position="1"/>
        <end position="18"/>
    </location>
</feature>
<gene>
    <name evidence="2" type="ORF">GJV76_14865</name>
</gene>
<accession>A0A6I3LTT3</accession>
<protein>
    <submittedName>
        <fullName evidence="2">Uncharacterized protein</fullName>
    </submittedName>
</protein>
<evidence type="ECO:0000256" key="1">
    <source>
        <dbReference type="SAM" id="SignalP"/>
    </source>
</evidence>
<dbReference type="Proteomes" id="UP000438760">
    <property type="component" value="Unassembled WGS sequence"/>
</dbReference>
<proteinExistence type="predicted"/>
<reference evidence="2 3" key="1">
    <citation type="submission" date="2019-11" db="EMBL/GenBank/DDBJ databases">
        <title>Genome of Strain BIT-d1.</title>
        <authorList>
            <person name="Yang Y."/>
        </authorList>
    </citation>
    <scope>NUCLEOTIDE SEQUENCE [LARGE SCALE GENOMIC DNA]</scope>
    <source>
        <strain evidence="2 3">BIT-d1</strain>
    </source>
</reference>
<evidence type="ECO:0000313" key="2">
    <source>
        <dbReference type="EMBL" id="MTG99385.1"/>
    </source>
</evidence>
<dbReference type="EMBL" id="WMJX01000072">
    <property type="protein sequence ID" value="MTG99385.1"/>
    <property type="molecule type" value="Genomic_DNA"/>
</dbReference>
<name>A0A6I3LTT3_9FLAO</name>